<protein>
    <submittedName>
        <fullName evidence="1">Uncharacterized protein</fullName>
    </submittedName>
</protein>
<proteinExistence type="predicted"/>
<evidence type="ECO:0000313" key="2">
    <source>
        <dbReference type="Proteomes" id="UP001055811"/>
    </source>
</evidence>
<reference evidence="1 2" key="2">
    <citation type="journal article" date="2022" name="Mol. Ecol. Resour.">
        <title>The genomes of chicory, endive, great burdock and yacon provide insights into Asteraceae paleo-polyploidization history and plant inulin production.</title>
        <authorList>
            <person name="Fan W."/>
            <person name="Wang S."/>
            <person name="Wang H."/>
            <person name="Wang A."/>
            <person name="Jiang F."/>
            <person name="Liu H."/>
            <person name="Zhao H."/>
            <person name="Xu D."/>
            <person name="Zhang Y."/>
        </authorList>
    </citation>
    <scope>NUCLEOTIDE SEQUENCE [LARGE SCALE GENOMIC DNA]</scope>
    <source>
        <strain evidence="2">cv. Punajuju</strain>
        <tissue evidence="1">Leaves</tissue>
    </source>
</reference>
<comment type="caution">
    <text evidence="1">The sequence shown here is derived from an EMBL/GenBank/DDBJ whole genome shotgun (WGS) entry which is preliminary data.</text>
</comment>
<dbReference type="EMBL" id="CM042012">
    <property type="protein sequence ID" value="KAI3753388.1"/>
    <property type="molecule type" value="Genomic_DNA"/>
</dbReference>
<organism evidence="1 2">
    <name type="scientific">Cichorium intybus</name>
    <name type="common">Chicory</name>
    <dbReference type="NCBI Taxonomy" id="13427"/>
    <lineage>
        <taxon>Eukaryota</taxon>
        <taxon>Viridiplantae</taxon>
        <taxon>Streptophyta</taxon>
        <taxon>Embryophyta</taxon>
        <taxon>Tracheophyta</taxon>
        <taxon>Spermatophyta</taxon>
        <taxon>Magnoliopsida</taxon>
        <taxon>eudicotyledons</taxon>
        <taxon>Gunneridae</taxon>
        <taxon>Pentapetalae</taxon>
        <taxon>asterids</taxon>
        <taxon>campanulids</taxon>
        <taxon>Asterales</taxon>
        <taxon>Asteraceae</taxon>
        <taxon>Cichorioideae</taxon>
        <taxon>Cichorieae</taxon>
        <taxon>Cichoriinae</taxon>
        <taxon>Cichorium</taxon>
    </lineage>
</organism>
<sequence>MLWLGMFNYWMLSILMCFTGLSPSLRLNPVDFTTLPVAVTPKNLLTQLVLRIPTLRKNIQSTSRWSRSSSSRVDQLLDLVIFGYQNELGFISDHPMFAQPSNVKTAAQSELNWNSNGGGGAVTLSLLSATDAEAQWTDR</sequence>
<reference evidence="2" key="1">
    <citation type="journal article" date="2022" name="Mol. Ecol. Resour.">
        <title>The genomes of chicory, endive, great burdock and yacon provide insights into Asteraceae palaeo-polyploidization history and plant inulin production.</title>
        <authorList>
            <person name="Fan W."/>
            <person name="Wang S."/>
            <person name="Wang H."/>
            <person name="Wang A."/>
            <person name="Jiang F."/>
            <person name="Liu H."/>
            <person name="Zhao H."/>
            <person name="Xu D."/>
            <person name="Zhang Y."/>
        </authorList>
    </citation>
    <scope>NUCLEOTIDE SEQUENCE [LARGE SCALE GENOMIC DNA]</scope>
    <source>
        <strain evidence="2">cv. Punajuju</strain>
    </source>
</reference>
<dbReference type="Proteomes" id="UP001055811">
    <property type="component" value="Linkage Group LG04"/>
</dbReference>
<keyword evidence="2" id="KW-1185">Reference proteome</keyword>
<name>A0ACB9E433_CICIN</name>
<evidence type="ECO:0000313" key="1">
    <source>
        <dbReference type="EMBL" id="KAI3753388.1"/>
    </source>
</evidence>
<accession>A0ACB9E433</accession>
<gene>
    <name evidence="1" type="ORF">L2E82_25440</name>
</gene>